<dbReference type="AlphaFoldDB" id="A0AAN0M1Y2"/>
<evidence type="ECO:0000313" key="3">
    <source>
        <dbReference type="EMBL" id="WZU63190.1"/>
    </source>
</evidence>
<proteinExistence type="predicted"/>
<sequence>MMHRFHARRAARAAVATAFVSLPEPHTIGTVVRGQQLVAGKFLFSGLFVEGKEHSIWDIADAYPEVSDEAHGFGWLDDLAAVGDDAARTLARAWVMEWIDRYGDGRRDGWTPGVTGRRLMRLINHGPFVLRGQDKTISYRFFQSLARQALFLSRRWNATEPGVRRFEALAGIIYASLSLKSMELYTASALNALTRDCDSQISETGTIASRKPQDLLDILSLLNWTVHSLTDADHPCPPALTNAIARITPTLRALRHADGGLARFHGGGNGVDGRLDEALVASRVKTQPKAHRHMGYARLAAGRTTLIADAAPPPQGAASADGHASTLAFELTSGRRPLVVNCGSGARFGEEWRRASRATPSHSTMMIEGVSSSHLGLRGRGIAGAELLTELPTRVDCILSETAQTRKLELSHNGYQPSHGLTHARTLQLSLDGRSLEGEDLLTTLCANDEAIFDGLRARGSLPYVLRFHLHPDVEAAIDTAATAVSLTLKSGEVWVLRHDGTAKLGLTASVYLQNHQLKPVPTQQVVLSGHAMAYATRVRWSLAKTQDTPAAVRDFAQADPLDAVD</sequence>
<dbReference type="GO" id="GO:0016829">
    <property type="term" value="F:lyase activity"/>
    <property type="evidence" value="ECO:0007669"/>
    <property type="project" value="InterPro"/>
</dbReference>
<evidence type="ECO:0000259" key="2">
    <source>
        <dbReference type="Pfam" id="PF07940"/>
    </source>
</evidence>
<name>A0AAN0M1Y2_9RHOB</name>
<dbReference type="Pfam" id="PF07940">
    <property type="entry name" value="Hepar_II_III_C"/>
    <property type="match status" value="1"/>
</dbReference>
<dbReference type="Gene3D" id="2.70.98.70">
    <property type="match status" value="1"/>
</dbReference>
<dbReference type="InterPro" id="IPR012480">
    <property type="entry name" value="Hepar_II_III_C"/>
</dbReference>
<dbReference type="Proteomes" id="UP001451782">
    <property type="component" value="Chromosome"/>
</dbReference>
<dbReference type="Gene3D" id="1.50.10.100">
    <property type="entry name" value="Chondroitin AC/alginate lyase"/>
    <property type="match status" value="1"/>
</dbReference>
<keyword evidence="4" id="KW-1185">Reference proteome</keyword>
<comment type="subcellular location">
    <subcellularLocation>
        <location evidence="1">Cell envelope</location>
    </subcellularLocation>
</comment>
<feature type="domain" description="Heparinase II/III-like C-terminal" evidence="2">
    <location>
        <begin position="286"/>
        <end position="542"/>
    </location>
</feature>
<dbReference type="InterPro" id="IPR008929">
    <property type="entry name" value="Chondroitin_lyas"/>
</dbReference>
<organism evidence="3 4">
    <name type="scientific">Yoonia algicola</name>
    <dbReference type="NCBI Taxonomy" id="3137368"/>
    <lineage>
        <taxon>Bacteria</taxon>
        <taxon>Pseudomonadati</taxon>
        <taxon>Pseudomonadota</taxon>
        <taxon>Alphaproteobacteria</taxon>
        <taxon>Rhodobacterales</taxon>
        <taxon>Paracoccaceae</taxon>
        <taxon>Yoonia</taxon>
    </lineage>
</organism>
<dbReference type="RefSeq" id="WP_342069586.1">
    <property type="nucleotide sequence ID" value="NZ_CP151762.1"/>
</dbReference>
<evidence type="ECO:0000313" key="4">
    <source>
        <dbReference type="Proteomes" id="UP001451782"/>
    </source>
</evidence>
<dbReference type="EMBL" id="CP151762">
    <property type="protein sequence ID" value="WZU63190.1"/>
    <property type="molecule type" value="Genomic_DNA"/>
</dbReference>
<accession>A0AAN0M1Y2</accession>
<protein>
    <submittedName>
        <fullName evidence="3">Heparinase II/III family protein</fullName>
    </submittedName>
</protein>
<dbReference type="GO" id="GO:0030313">
    <property type="term" value="C:cell envelope"/>
    <property type="evidence" value="ECO:0007669"/>
    <property type="project" value="UniProtKB-SubCell"/>
</dbReference>
<gene>
    <name evidence="3" type="ORF">AABB28_15230</name>
</gene>
<evidence type="ECO:0000256" key="1">
    <source>
        <dbReference type="ARBA" id="ARBA00004196"/>
    </source>
</evidence>
<reference evidence="3 4" key="1">
    <citation type="submission" date="2024-04" db="EMBL/GenBank/DDBJ databases">
        <title>Phylogenomic analyses of a clade within the roseobacter group suggest taxonomic reassignments of species of the genera Aestuariivita, Citreicella, Loktanella, Nautella, Pelagibaca, Ruegeria, Thalassobius, Thiobacimonas and Tropicibacter, and the proposal o.</title>
        <authorList>
            <person name="Jeon C.O."/>
        </authorList>
    </citation>
    <scope>NUCLEOTIDE SEQUENCE [LARGE SCALE GENOMIC DNA]</scope>
    <source>
        <strain evidence="3 4">G8-12</strain>
    </source>
</reference>
<dbReference type="KEGG" id="yag:AABB28_15230"/>